<name>F8NK34_SERL9</name>
<proteinExistence type="predicted"/>
<dbReference type="OrthoDB" id="3232644at2759"/>
<accession>F8NK34</accession>
<dbReference type="AlphaFoldDB" id="F8NK34"/>
<dbReference type="RefSeq" id="XP_007314917.1">
    <property type="nucleotide sequence ID" value="XM_007314855.1"/>
</dbReference>
<gene>
    <name evidence="1" type="ORF">SERLADRAFT_434627</name>
</gene>
<organism>
    <name type="scientific">Serpula lacrymans var. lacrymans (strain S7.9)</name>
    <name type="common">Dry rot fungus</name>
    <dbReference type="NCBI Taxonomy" id="578457"/>
    <lineage>
        <taxon>Eukaryota</taxon>
        <taxon>Fungi</taxon>
        <taxon>Dikarya</taxon>
        <taxon>Basidiomycota</taxon>
        <taxon>Agaricomycotina</taxon>
        <taxon>Agaricomycetes</taxon>
        <taxon>Agaricomycetidae</taxon>
        <taxon>Boletales</taxon>
        <taxon>Coniophorineae</taxon>
        <taxon>Serpulaceae</taxon>
        <taxon>Serpula</taxon>
    </lineage>
</organism>
<evidence type="ECO:0000313" key="1">
    <source>
        <dbReference type="EMBL" id="EGO28718.1"/>
    </source>
</evidence>
<dbReference type="Gene3D" id="3.80.10.10">
    <property type="entry name" value="Ribonuclease Inhibitor"/>
    <property type="match status" value="1"/>
</dbReference>
<dbReference type="InterPro" id="IPR032675">
    <property type="entry name" value="LRR_dom_sf"/>
</dbReference>
<reference evidence="1" key="1">
    <citation type="submission" date="2011-04" db="EMBL/GenBank/DDBJ databases">
        <title>Evolution of plant cell wall degrading machinery underlies the functional diversity of forest fungi.</title>
        <authorList>
            <consortium name="US DOE Joint Genome Institute (JGI-PGF)"/>
            <person name="Eastwood D.C."/>
            <person name="Floudas D."/>
            <person name="Binder M."/>
            <person name="Majcherczyk A."/>
            <person name="Schneider P."/>
            <person name="Aerts A."/>
            <person name="Asiegbu F.O."/>
            <person name="Baker S.E."/>
            <person name="Barry K."/>
            <person name="Bendiksby M."/>
            <person name="Blumentritt M."/>
            <person name="Coutinho P.M."/>
            <person name="Cullen D."/>
            <person name="Cullen D."/>
            <person name="Gathman A."/>
            <person name="Goodell B."/>
            <person name="Henrissat B."/>
            <person name="Ihrmark K."/>
            <person name="Kauserud H."/>
            <person name="Kohler A."/>
            <person name="LaButti K."/>
            <person name="Lapidus A."/>
            <person name="Lavin J.L."/>
            <person name="Lee Y.-H."/>
            <person name="Lindquist E."/>
            <person name="Lilly W."/>
            <person name="Lucas S."/>
            <person name="Morin E."/>
            <person name="Murat C."/>
            <person name="Oguiza J.A."/>
            <person name="Park J."/>
            <person name="Pisabarro A.G."/>
            <person name="Riley R."/>
            <person name="Rosling A."/>
            <person name="Salamov A."/>
            <person name="Schmidt O."/>
            <person name="Schmutz J."/>
            <person name="Skrede I."/>
            <person name="Stenlid J."/>
            <person name="Wiebenga A."/>
            <person name="Xie X."/>
            <person name="Kues U."/>
            <person name="Hibbett D.S."/>
            <person name="Hoffmeister D."/>
            <person name="Hogberg N."/>
            <person name="Martin F."/>
            <person name="Grigoriev I.V."/>
            <person name="Watkinson S.C."/>
        </authorList>
    </citation>
    <scope>NUCLEOTIDE SEQUENCE</scope>
    <source>
        <strain evidence="1">S7.9</strain>
    </source>
</reference>
<sequence>MQTSRQTRNTPLPRFPPELWLRIFDLATGVAGLLDYNGEGSSDLPLSIVKQTQLKQLKKSLVEKRSLVQVCKSWHELASEYLYQSVIITRVRTLESLCSALEKSEKDTSISALRRPLGWRTKRLDVIIQDQRCEAEDYALLAIIMRHFPNLSIVTLSMPMLPFHDCWLRKLPTAVVASLAETCGSSLRAFDCSESILRPSRDDLMFLLASAPNLRSLRCPICSPSAGEKPLRNRMDMPVMPELRSIVLMSVFLHDYLPKNKEINRFPALRELTYDCIPPPFYDRDWQNFIQLSCKNVTTVYIDFCLQGESLQKELDLLTECCPSLEKLVIFIRSWAELKENLVLPPVSRLGLYCSVHKGSSTHYRDLFSALGTMTAPQLKAVRLLHHQNVEDLRKNHTSVLTEGIARLAPHSFHLEDDEGNLILS</sequence>
<protein>
    <recommendedName>
        <fullName evidence="2">F-box domain-containing protein</fullName>
    </recommendedName>
</protein>
<dbReference type="HOGENOM" id="CLU_052689_1_0_1"/>
<dbReference type="EMBL" id="GL945430">
    <property type="protein sequence ID" value="EGO28718.1"/>
    <property type="molecule type" value="Genomic_DNA"/>
</dbReference>
<evidence type="ECO:0008006" key="2">
    <source>
        <dbReference type="Google" id="ProtNLM"/>
    </source>
</evidence>
<dbReference type="KEGG" id="sla:SERLADRAFT_434627"/>
<dbReference type="GeneID" id="18814424"/>
<dbReference type="Proteomes" id="UP000008064">
    <property type="component" value="Unassembled WGS sequence"/>
</dbReference>